<organism evidence="2 3">
    <name type="scientific">Algibacter miyuki</name>
    <dbReference type="NCBI Taxonomy" id="1306933"/>
    <lineage>
        <taxon>Bacteria</taxon>
        <taxon>Pseudomonadati</taxon>
        <taxon>Bacteroidota</taxon>
        <taxon>Flavobacteriia</taxon>
        <taxon>Flavobacteriales</taxon>
        <taxon>Flavobacteriaceae</taxon>
        <taxon>Algibacter</taxon>
    </lineage>
</organism>
<feature type="transmembrane region" description="Helical" evidence="1">
    <location>
        <begin position="114"/>
        <end position="133"/>
    </location>
</feature>
<dbReference type="Proteomes" id="UP001589590">
    <property type="component" value="Unassembled WGS sequence"/>
</dbReference>
<name>A0ABV5GY33_9FLAO</name>
<comment type="caution">
    <text evidence="2">The sequence shown here is derived from an EMBL/GenBank/DDBJ whole genome shotgun (WGS) entry which is preliminary data.</text>
</comment>
<evidence type="ECO:0000313" key="2">
    <source>
        <dbReference type="EMBL" id="MFB9104564.1"/>
    </source>
</evidence>
<keyword evidence="1" id="KW-0472">Membrane</keyword>
<sequence length="138" mass="14924">MNQDTSKSIFAGIIGTGTMTISMLMAPNNGMREMTLWKILSVGMGVSVVVAWFLHFLIGILFALGYNCAFAPNFDIQSTWLKGATFGIAAVGLSLIGMKIIGEIFDIPRLEGSMPMRLTAMLIGHVVFGVVMAKTMEE</sequence>
<evidence type="ECO:0000256" key="1">
    <source>
        <dbReference type="SAM" id="Phobius"/>
    </source>
</evidence>
<keyword evidence="1" id="KW-1133">Transmembrane helix</keyword>
<keyword evidence="1" id="KW-0812">Transmembrane</keyword>
<proteinExistence type="predicted"/>
<dbReference type="EMBL" id="JBHMFA010000005">
    <property type="protein sequence ID" value="MFB9104564.1"/>
    <property type="molecule type" value="Genomic_DNA"/>
</dbReference>
<dbReference type="Pfam" id="PF20587">
    <property type="entry name" value="DUF6789"/>
    <property type="match status" value="1"/>
</dbReference>
<keyword evidence="3" id="KW-1185">Reference proteome</keyword>
<evidence type="ECO:0000313" key="3">
    <source>
        <dbReference type="Proteomes" id="UP001589590"/>
    </source>
</evidence>
<feature type="transmembrane region" description="Helical" evidence="1">
    <location>
        <begin position="6"/>
        <end position="27"/>
    </location>
</feature>
<feature type="transmembrane region" description="Helical" evidence="1">
    <location>
        <begin position="39"/>
        <end position="64"/>
    </location>
</feature>
<accession>A0ABV5GY33</accession>
<dbReference type="InterPro" id="IPR046739">
    <property type="entry name" value="DUF6789"/>
</dbReference>
<dbReference type="RefSeq" id="WP_290273835.1">
    <property type="nucleotide sequence ID" value="NZ_JAUFQP010000013.1"/>
</dbReference>
<gene>
    <name evidence="2" type="ORF">ACFFU1_06630</name>
</gene>
<protein>
    <submittedName>
        <fullName evidence="2">DUF6789 family protein</fullName>
    </submittedName>
</protein>
<reference evidence="2 3" key="1">
    <citation type="submission" date="2024-09" db="EMBL/GenBank/DDBJ databases">
        <authorList>
            <person name="Sun Q."/>
            <person name="Mori K."/>
        </authorList>
    </citation>
    <scope>NUCLEOTIDE SEQUENCE [LARGE SCALE GENOMIC DNA]</scope>
    <source>
        <strain evidence="2 3">CECT 8300</strain>
    </source>
</reference>
<feature type="transmembrane region" description="Helical" evidence="1">
    <location>
        <begin position="84"/>
        <end position="102"/>
    </location>
</feature>